<dbReference type="Proteomes" id="UP001158576">
    <property type="component" value="Chromosome 1"/>
</dbReference>
<feature type="region of interest" description="Disordered" evidence="5">
    <location>
        <begin position="138"/>
        <end position="219"/>
    </location>
</feature>
<dbReference type="PANTHER" id="PTHR12577:SF6">
    <property type="entry name" value="DACHSHUND, ISOFORM B"/>
    <property type="match status" value="1"/>
</dbReference>
<comment type="similarity">
    <text evidence="3">Belongs to the DACH/dachshund family.</text>
</comment>
<dbReference type="PANTHER" id="PTHR12577">
    <property type="entry name" value="DACHSHUND"/>
    <property type="match status" value="1"/>
</dbReference>
<dbReference type="Gene3D" id="3.10.260.20">
    <property type="entry name" value="Ski"/>
    <property type="match status" value="1"/>
</dbReference>
<comment type="subcellular location">
    <subcellularLocation>
        <location evidence="1">Nucleus</location>
    </subcellularLocation>
</comment>
<accession>A0ABN7SPK5</accession>
<feature type="region of interest" description="Disordered" evidence="5">
    <location>
        <begin position="414"/>
        <end position="450"/>
    </location>
</feature>
<gene>
    <name evidence="7" type="ORF">OKIOD_LOCUS10724</name>
</gene>
<feature type="compositionally biased region" description="Polar residues" evidence="5">
    <location>
        <begin position="205"/>
        <end position="217"/>
    </location>
</feature>
<dbReference type="SUPFAM" id="SSF46955">
    <property type="entry name" value="Putative DNA-binding domain"/>
    <property type="match status" value="1"/>
</dbReference>
<sequence length="467" mass="51261">MDPAQLLASFKHVQQRLSQNFQDRLAMDRPVYSTPPPVESTPQNNECRLVEVHGHKIAAFTINHEEYICLPQAFEIFLKHLVGGLHTVYTKLKRLSITPLVCNVEQVRTLRGLGAIQPGVNRCKLITRRDFETLYQDCTTSSRPGRPPKRFLPPHFSPTPPILGATPPKMPKTSFEESLPTATIDEFKGDDDEASNKAGSDEEITTSPSAQAISTSAPALPGAQSGIYAKAQEALRAHYQHMGLLGAQNGTAAQNGVPPTSAPVNVGAAFGAAGAALGLPTPLMAAQMRGAENGIEAGKKENQNNAYPNCSPRSPSERATAARRVPEMLERLDEMISEPEESESILVLASKLATYAAENARKRNQEARAELEKLRELYENERRQRESAEKKLEQSAKSSRRLFRIIKNLRQSRGIAGAKNEESPSKFSRSSAEEVVDEDENYSPSCGGNLTIHSQVEFHKIQQPHVA</sequence>
<dbReference type="EMBL" id="OU015566">
    <property type="protein sequence ID" value="CAG5105248.1"/>
    <property type="molecule type" value="Genomic_DNA"/>
</dbReference>
<proteinExistence type="inferred from homology"/>
<dbReference type="InterPro" id="IPR009061">
    <property type="entry name" value="DNA-bd_dom_put_sf"/>
</dbReference>
<evidence type="ECO:0000259" key="6">
    <source>
        <dbReference type="Pfam" id="PF02437"/>
    </source>
</evidence>
<dbReference type="Pfam" id="PF02437">
    <property type="entry name" value="Ski_Sno_DHD"/>
    <property type="match status" value="1"/>
</dbReference>
<evidence type="ECO:0000256" key="3">
    <source>
        <dbReference type="ARBA" id="ARBA00038192"/>
    </source>
</evidence>
<evidence type="ECO:0000313" key="7">
    <source>
        <dbReference type="EMBL" id="CAG5105248.1"/>
    </source>
</evidence>
<feature type="region of interest" description="Disordered" evidence="5">
    <location>
        <begin position="300"/>
        <end position="320"/>
    </location>
</feature>
<dbReference type="InterPro" id="IPR003380">
    <property type="entry name" value="SKI/SNO/DAC"/>
</dbReference>
<reference evidence="7 8" key="1">
    <citation type="submission" date="2021-04" db="EMBL/GenBank/DDBJ databases">
        <authorList>
            <person name="Bliznina A."/>
        </authorList>
    </citation>
    <scope>NUCLEOTIDE SEQUENCE [LARGE SCALE GENOMIC DNA]</scope>
</reference>
<feature type="domain" description="SKI/SNO/DAC" evidence="6">
    <location>
        <begin position="32"/>
        <end position="139"/>
    </location>
</feature>
<dbReference type="InterPro" id="IPR052417">
    <property type="entry name" value="Dachshund_domain"/>
</dbReference>
<dbReference type="InterPro" id="IPR037000">
    <property type="entry name" value="Ski_DNA-bd_sf"/>
</dbReference>
<name>A0ABN7SPK5_OIKDI</name>
<keyword evidence="8" id="KW-1185">Reference proteome</keyword>
<keyword evidence="4" id="KW-0175">Coiled coil</keyword>
<dbReference type="CDD" id="cd21081">
    <property type="entry name" value="DHD_Dac"/>
    <property type="match status" value="1"/>
</dbReference>
<evidence type="ECO:0000256" key="5">
    <source>
        <dbReference type="SAM" id="MobiDB-lite"/>
    </source>
</evidence>
<evidence type="ECO:0000313" key="8">
    <source>
        <dbReference type="Proteomes" id="UP001158576"/>
    </source>
</evidence>
<protein>
    <submittedName>
        <fullName evidence="7">Oidioi.mRNA.OKI2018_I69.chr1.g1959.t2.cds</fullName>
    </submittedName>
</protein>
<feature type="coiled-coil region" evidence="4">
    <location>
        <begin position="357"/>
        <end position="398"/>
    </location>
</feature>
<evidence type="ECO:0000256" key="4">
    <source>
        <dbReference type="SAM" id="Coils"/>
    </source>
</evidence>
<organism evidence="7 8">
    <name type="scientific">Oikopleura dioica</name>
    <name type="common">Tunicate</name>
    <dbReference type="NCBI Taxonomy" id="34765"/>
    <lineage>
        <taxon>Eukaryota</taxon>
        <taxon>Metazoa</taxon>
        <taxon>Chordata</taxon>
        <taxon>Tunicata</taxon>
        <taxon>Appendicularia</taxon>
        <taxon>Copelata</taxon>
        <taxon>Oikopleuridae</taxon>
        <taxon>Oikopleura</taxon>
    </lineage>
</organism>
<keyword evidence="2" id="KW-0539">Nucleus</keyword>
<evidence type="ECO:0000256" key="2">
    <source>
        <dbReference type="ARBA" id="ARBA00023242"/>
    </source>
</evidence>
<evidence type="ECO:0000256" key="1">
    <source>
        <dbReference type="ARBA" id="ARBA00004123"/>
    </source>
</evidence>
<feature type="compositionally biased region" description="Polar residues" evidence="5">
    <location>
        <begin position="303"/>
        <end position="314"/>
    </location>
</feature>